<keyword evidence="12" id="KW-0564">Palmitate</keyword>
<comment type="subcellular location">
    <subcellularLocation>
        <location evidence="2">Membrane</location>
        <topology evidence="2">Single-pass type I membrane protein</topology>
    </subcellularLocation>
</comment>
<dbReference type="InterPro" id="IPR015373">
    <property type="entry name" value="Interferon/interleukin_rcp_dom"/>
</dbReference>
<evidence type="ECO:0000256" key="11">
    <source>
        <dbReference type="ARBA" id="ARBA00023136"/>
    </source>
</evidence>
<evidence type="ECO:0000256" key="1">
    <source>
        <dbReference type="ARBA" id="ARBA00002201"/>
    </source>
</evidence>
<dbReference type="InterPro" id="IPR036116">
    <property type="entry name" value="FN3_sf"/>
</dbReference>
<evidence type="ECO:0000256" key="13">
    <source>
        <dbReference type="ARBA" id="ARBA00023157"/>
    </source>
</evidence>
<comment type="subunit">
    <text evidence="4">Interacts with HSPE; the interaction, inhibited by heparin, promotes the generation of activated factor X and activates coagulation in the presence of activated factor VII.</text>
</comment>
<evidence type="ECO:0000256" key="5">
    <source>
        <dbReference type="ARBA" id="ARBA00018722"/>
    </source>
</evidence>
<dbReference type="Proteomes" id="UP000606274">
    <property type="component" value="Unassembled WGS sequence"/>
</dbReference>
<keyword evidence="6 17" id="KW-0812">Transmembrane</keyword>
<keyword evidence="14" id="KW-0325">Glycoprotein</keyword>
<evidence type="ECO:0000256" key="10">
    <source>
        <dbReference type="ARBA" id="ARBA00023084"/>
    </source>
</evidence>
<keyword evidence="15" id="KW-0449">Lipoprotein</keyword>
<dbReference type="PANTHER" id="PTHR20859:SF22">
    <property type="entry name" value="TISSUE FACTOR"/>
    <property type="match status" value="1"/>
</dbReference>
<reference evidence="21" key="1">
    <citation type="submission" date="2020-08" db="EMBL/GenBank/DDBJ databases">
        <title>Chromosome-level assembly of Southern catfish (Silurus meridionalis) provides insights into visual adaptation to the nocturnal and benthic lifestyles.</title>
        <authorList>
            <person name="Zhang Y."/>
            <person name="Wang D."/>
            <person name="Peng Z."/>
        </authorList>
    </citation>
    <scope>NUCLEOTIDE SEQUENCE</scope>
    <source>
        <strain evidence="21">SWU-2019-XX</strain>
        <tissue evidence="21">Muscle</tissue>
    </source>
</reference>
<evidence type="ECO:0000313" key="22">
    <source>
        <dbReference type="Proteomes" id="UP000606274"/>
    </source>
</evidence>
<evidence type="ECO:0000256" key="6">
    <source>
        <dbReference type="ARBA" id="ARBA00022692"/>
    </source>
</evidence>
<keyword evidence="8 18" id="KW-0732">Signal</keyword>
<dbReference type="GO" id="GO:0005886">
    <property type="term" value="C:plasma membrane"/>
    <property type="evidence" value="ECO:0007669"/>
    <property type="project" value="TreeGrafter"/>
</dbReference>
<evidence type="ECO:0000256" key="18">
    <source>
        <dbReference type="SAM" id="SignalP"/>
    </source>
</evidence>
<feature type="domain" description="Fibronectin type-III" evidence="19">
    <location>
        <begin position="9"/>
        <end position="95"/>
    </location>
</feature>
<dbReference type="SUPFAM" id="SSF49265">
    <property type="entry name" value="Fibronectin type III"/>
    <property type="match status" value="2"/>
</dbReference>
<dbReference type="AlphaFoldDB" id="A0A8T0AI28"/>
<dbReference type="GO" id="GO:0004896">
    <property type="term" value="F:cytokine receptor activity"/>
    <property type="evidence" value="ECO:0007669"/>
    <property type="project" value="TreeGrafter"/>
</dbReference>
<protein>
    <recommendedName>
        <fullName evidence="5">Tissue factor</fullName>
    </recommendedName>
    <alternativeName>
        <fullName evidence="16">Coagulation factor III</fullName>
    </alternativeName>
</protein>
<dbReference type="InterPro" id="IPR003961">
    <property type="entry name" value="FN3_dom"/>
</dbReference>
<evidence type="ECO:0000256" key="12">
    <source>
        <dbReference type="ARBA" id="ARBA00023139"/>
    </source>
</evidence>
<comment type="similarity">
    <text evidence="3">Belongs to the tissue factor family.</text>
</comment>
<keyword evidence="13" id="KW-1015">Disulfide bond</keyword>
<evidence type="ECO:0000256" key="9">
    <source>
        <dbReference type="ARBA" id="ARBA00022989"/>
    </source>
</evidence>
<evidence type="ECO:0000256" key="7">
    <source>
        <dbReference type="ARBA" id="ARBA00022696"/>
    </source>
</evidence>
<evidence type="ECO:0000256" key="4">
    <source>
        <dbReference type="ARBA" id="ARBA00011184"/>
    </source>
</evidence>
<organism evidence="21 22">
    <name type="scientific">Silurus meridionalis</name>
    <name type="common">Southern catfish</name>
    <name type="synonym">Silurus soldatovi meridionalis</name>
    <dbReference type="NCBI Taxonomy" id="175797"/>
    <lineage>
        <taxon>Eukaryota</taxon>
        <taxon>Metazoa</taxon>
        <taxon>Chordata</taxon>
        <taxon>Craniata</taxon>
        <taxon>Vertebrata</taxon>
        <taxon>Euteleostomi</taxon>
        <taxon>Actinopterygii</taxon>
        <taxon>Neopterygii</taxon>
        <taxon>Teleostei</taxon>
        <taxon>Ostariophysi</taxon>
        <taxon>Siluriformes</taxon>
        <taxon>Siluridae</taxon>
        <taxon>Silurus</taxon>
    </lineage>
</organism>
<dbReference type="GO" id="GO:0007596">
    <property type="term" value="P:blood coagulation"/>
    <property type="evidence" value="ECO:0007669"/>
    <property type="project" value="UniProtKB-KW"/>
</dbReference>
<dbReference type="InterPro" id="IPR013783">
    <property type="entry name" value="Ig-like_fold"/>
</dbReference>
<gene>
    <name evidence="21" type="ORF">HF521_009875</name>
</gene>
<evidence type="ECO:0000256" key="16">
    <source>
        <dbReference type="ARBA" id="ARBA00031171"/>
    </source>
</evidence>
<dbReference type="Gene3D" id="2.60.40.10">
    <property type="entry name" value="Immunoglobulins"/>
    <property type="match status" value="2"/>
</dbReference>
<dbReference type="InterPro" id="IPR050650">
    <property type="entry name" value="Type-II_Cytokine-TF_Rcpt"/>
</dbReference>
<evidence type="ECO:0000313" key="21">
    <source>
        <dbReference type="EMBL" id="KAF7692265.1"/>
    </source>
</evidence>
<name>A0A8T0AI28_SILME</name>
<evidence type="ECO:0000256" key="3">
    <source>
        <dbReference type="ARBA" id="ARBA00009197"/>
    </source>
</evidence>
<dbReference type="PANTHER" id="PTHR20859">
    <property type="entry name" value="INTERFERON/INTERLEUKIN RECEPTOR"/>
    <property type="match status" value="1"/>
</dbReference>
<comment type="function">
    <text evidence="1">Initiates blood coagulation by forming a complex with circulating factor VII or VIIa. The [TF:VIIa] complex activates factors IX or X by specific limited proteolysis. TF plays a role in normal hemostasis by initiating the cell-surface assembly and propagation of the coagulation protease cascade.</text>
</comment>
<dbReference type="InterPro" id="IPR001187">
    <property type="entry name" value="Tissue_factor"/>
</dbReference>
<comment type="caution">
    <text evidence="21">The sequence shown here is derived from an EMBL/GenBank/DDBJ whole genome shotgun (WGS) entry which is preliminary data.</text>
</comment>
<dbReference type="PRINTS" id="PR00346">
    <property type="entry name" value="TISSUEFACTOR"/>
</dbReference>
<evidence type="ECO:0000259" key="19">
    <source>
        <dbReference type="Pfam" id="PF01108"/>
    </source>
</evidence>
<dbReference type="Pfam" id="PF01108">
    <property type="entry name" value="Tissue_fac"/>
    <property type="match status" value="1"/>
</dbReference>
<evidence type="ECO:0000256" key="17">
    <source>
        <dbReference type="SAM" id="Phobius"/>
    </source>
</evidence>
<keyword evidence="11 17" id="KW-0472">Membrane</keyword>
<proteinExistence type="inferred from homology"/>
<feature type="transmembrane region" description="Helical" evidence="17">
    <location>
        <begin position="240"/>
        <end position="262"/>
    </location>
</feature>
<keyword evidence="9 17" id="KW-1133">Transmembrane helix</keyword>
<dbReference type="Pfam" id="PF09294">
    <property type="entry name" value="Interfer-bind"/>
    <property type="match status" value="1"/>
</dbReference>
<keyword evidence="7" id="KW-0356">Hemostasis</keyword>
<keyword evidence="22" id="KW-1185">Reference proteome</keyword>
<feature type="chain" id="PRO_5035839226" description="Tissue factor" evidence="18">
    <location>
        <begin position="20"/>
        <end position="285"/>
    </location>
</feature>
<feature type="domain" description="Interferon/interleukin receptor" evidence="20">
    <location>
        <begin position="118"/>
        <end position="223"/>
    </location>
</feature>
<evidence type="ECO:0000256" key="14">
    <source>
        <dbReference type="ARBA" id="ARBA00023180"/>
    </source>
</evidence>
<evidence type="ECO:0000256" key="2">
    <source>
        <dbReference type="ARBA" id="ARBA00004479"/>
    </source>
</evidence>
<evidence type="ECO:0000256" key="15">
    <source>
        <dbReference type="ARBA" id="ARBA00023288"/>
    </source>
</evidence>
<dbReference type="OrthoDB" id="8942372at2759"/>
<feature type="signal peptide" evidence="18">
    <location>
        <begin position="1"/>
        <end position="19"/>
    </location>
</feature>
<accession>A0A8T0AI28</accession>
<dbReference type="EMBL" id="JABFDY010000020">
    <property type="protein sequence ID" value="KAF7692265.1"/>
    <property type="molecule type" value="Genomic_DNA"/>
</dbReference>
<keyword evidence="10" id="KW-0094">Blood coagulation</keyword>
<evidence type="ECO:0000259" key="20">
    <source>
        <dbReference type="Pfam" id="PF09294"/>
    </source>
</evidence>
<sequence>MMRISVCYFLQLFYCTVSAVSPLPRAQNLTWTSFNFKTILTWSSESEYTHTVEFSRVGRDRQRNPHCIQISQRECDLTGDLSELKASYTADVLTEIMTFDPTELPLAQSKRFCPYNDTVIGAPPFSVNLDENGTIVLNITDQQTALYKDGRHLTLRDVFKHDLKYSIMYHKAGSTGTKQIVVSDSEVVMTEVERGPSYCFKVSVFISSRKPNRKLAKSSIEKCSSALTFDLSTEFDPVSLGAVLLFVAMLLVVVVVAVVCCCRWRGGKKSRGQEEGKKEEVEEEI</sequence>
<dbReference type="FunFam" id="2.60.40.10:FF:000746">
    <property type="entry name" value="Tissue factor"/>
    <property type="match status" value="1"/>
</dbReference>
<evidence type="ECO:0000256" key="8">
    <source>
        <dbReference type="ARBA" id="ARBA00022729"/>
    </source>
</evidence>